<dbReference type="EMBL" id="CP095855">
    <property type="protein sequence ID" value="UPK66736.1"/>
    <property type="molecule type" value="Genomic_DNA"/>
</dbReference>
<dbReference type="Proteomes" id="UP000830198">
    <property type="component" value="Chromosome"/>
</dbReference>
<reference evidence="1 2" key="1">
    <citation type="submission" date="2022-04" db="EMBL/GenBank/DDBJ databases">
        <title>The arsenic-methylating capacity of Chitinophaga filiformis YT5 during chitin decomposition.</title>
        <authorList>
            <person name="Chen G."/>
            <person name="Liang Y."/>
        </authorList>
    </citation>
    <scope>NUCLEOTIDE SEQUENCE [LARGE SCALE GENOMIC DNA]</scope>
    <source>
        <strain evidence="1 2">YT5</strain>
    </source>
</reference>
<protein>
    <submittedName>
        <fullName evidence="1">Uncharacterized protein</fullName>
    </submittedName>
</protein>
<proteinExistence type="predicted"/>
<evidence type="ECO:0000313" key="2">
    <source>
        <dbReference type="Proteomes" id="UP000830198"/>
    </source>
</evidence>
<organism evidence="1 2">
    <name type="scientific">Chitinophaga filiformis</name>
    <name type="common">Myxococcus filiformis</name>
    <name type="synonym">Flexibacter filiformis</name>
    <dbReference type="NCBI Taxonomy" id="104663"/>
    <lineage>
        <taxon>Bacteria</taxon>
        <taxon>Pseudomonadati</taxon>
        <taxon>Bacteroidota</taxon>
        <taxon>Chitinophagia</taxon>
        <taxon>Chitinophagales</taxon>
        <taxon>Chitinophagaceae</taxon>
        <taxon>Chitinophaga</taxon>
    </lineage>
</organism>
<dbReference type="RefSeq" id="WP_247808946.1">
    <property type="nucleotide sequence ID" value="NZ_CP095855.1"/>
</dbReference>
<evidence type="ECO:0000313" key="1">
    <source>
        <dbReference type="EMBL" id="UPK66736.1"/>
    </source>
</evidence>
<keyword evidence="2" id="KW-1185">Reference proteome</keyword>
<name>A0ABY4HWD6_CHIFI</name>
<sequence>MSEPRSLYLKIKTSKENLQSFFSEKPIAPQIDQDWTSWWDSRKMHSKSPLTKVPIYAWLKTNRGLADSYLSDPQTGTRERETDQGEWQLAIAFLSHNYTEILPMLAWVKSIATYLEAGDEGIAIIYDHFWGSGSVMAHLEFAGQQASFRLTNKTSEIDPNIIAEAGNMLMNAIGQ</sequence>
<accession>A0ABY4HWD6</accession>
<gene>
    <name evidence="1" type="ORF">MYF79_17510</name>
</gene>